<sequence>MNGFFFYDAPDQQDNLPPFEAHDWPAPYSENPPHEPAAAASADALAAMDGGDDDFDILFGEFVSAGADDDPASPGPAAGITHGLSLGEPATAIAGPAMPPAPALPPAPAASALNPASATAPVLGLPPGTGLPPVPGQPHAMGQLPASVPYAVAAPGVLAHPAPGAAQGLGPPGFRVQDNMVLRHDWPQGPLYPPQKHGTYERSNRPKPPQDNCAWCNSCEHWLWTPCYERTPLGARDTSRCCNRCHWRKRRGLGLNEWMRLAQLRMMHLIRRDPGYSA</sequence>
<dbReference type="EMBL" id="BPPX01000037">
    <property type="protein sequence ID" value="GJC89008.1"/>
    <property type="molecule type" value="Genomic_DNA"/>
</dbReference>
<dbReference type="Proteomes" id="UP001055172">
    <property type="component" value="Unassembled WGS sequence"/>
</dbReference>
<gene>
    <name evidence="2" type="ORF">ColLi_11846</name>
</gene>
<protein>
    <submittedName>
        <fullName evidence="2">Uncharacterized protein</fullName>
    </submittedName>
</protein>
<evidence type="ECO:0000313" key="3">
    <source>
        <dbReference type="Proteomes" id="UP001055172"/>
    </source>
</evidence>
<reference evidence="2 3" key="1">
    <citation type="submission" date="2021-07" db="EMBL/GenBank/DDBJ databases">
        <title>Genome data of Colletotrichum spaethianum.</title>
        <authorList>
            <person name="Utami Y.D."/>
            <person name="Hiruma K."/>
        </authorList>
    </citation>
    <scope>NUCLEOTIDE SEQUENCE [LARGE SCALE GENOMIC DNA]</scope>
    <source>
        <strain evidence="2 3">MAFF 242679</strain>
    </source>
</reference>
<feature type="region of interest" description="Disordered" evidence="1">
    <location>
        <begin position="7"/>
        <end position="40"/>
    </location>
</feature>
<organism evidence="2 3">
    <name type="scientific">Colletotrichum liriopes</name>
    <dbReference type="NCBI Taxonomy" id="708192"/>
    <lineage>
        <taxon>Eukaryota</taxon>
        <taxon>Fungi</taxon>
        <taxon>Dikarya</taxon>
        <taxon>Ascomycota</taxon>
        <taxon>Pezizomycotina</taxon>
        <taxon>Sordariomycetes</taxon>
        <taxon>Hypocreomycetidae</taxon>
        <taxon>Glomerellales</taxon>
        <taxon>Glomerellaceae</taxon>
        <taxon>Colletotrichum</taxon>
        <taxon>Colletotrichum spaethianum species complex</taxon>
    </lineage>
</organism>
<name>A0AA37LZ15_9PEZI</name>
<dbReference type="AlphaFoldDB" id="A0AA37LZ15"/>
<accession>A0AA37LZ15</accession>
<keyword evidence="3" id="KW-1185">Reference proteome</keyword>
<comment type="caution">
    <text evidence="2">The sequence shown here is derived from an EMBL/GenBank/DDBJ whole genome shotgun (WGS) entry which is preliminary data.</text>
</comment>
<evidence type="ECO:0000313" key="2">
    <source>
        <dbReference type="EMBL" id="GJC89008.1"/>
    </source>
</evidence>
<evidence type="ECO:0000256" key="1">
    <source>
        <dbReference type="SAM" id="MobiDB-lite"/>
    </source>
</evidence>
<proteinExistence type="predicted"/>